<dbReference type="AlphaFoldDB" id="A0A2Z4JDG9"/>
<dbReference type="EMBL" id="CP030074">
    <property type="protein sequence ID" value="AWW43027.1"/>
    <property type="molecule type" value="Genomic_DNA"/>
</dbReference>
<dbReference type="Gene3D" id="1.10.260.40">
    <property type="entry name" value="lambda repressor-like DNA-binding domains"/>
    <property type="match status" value="1"/>
</dbReference>
<geneLocation type="plasmid" evidence="3 4">
    <name>unnamed1</name>
</geneLocation>
<feature type="region of interest" description="Disordered" evidence="1">
    <location>
        <begin position="275"/>
        <end position="314"/>
    </location>
</feature>
<sequence length="314" mass="34413">MTGDNAQRNELGDFLKARRAELRPQSVGLPDGDRPRRVPGLRREEVAHLASISTDYYTRLEQGSLPASAHVLAALSHALRLDEDQRSYLYGLAGKSVARPRRRSAQRVRPQWQRLLDQLTESPAMVLGRYMDVLAWNSLAAALITDFSAIPVNQRNYVRLAFLDPTVRNLFDDWETTARTCVAFLRMEAAHSPTDSRLAALVGELSVQDADFRQWWASHDVASKTSGTKLLHHPVAGDLTVDWEILTSAGDPEQQLMVMTADPGSTAHRALSSLISGSAPGPSAANTGSGSVASRAQRPQRTVSVIPRTQTGTQ</sequence>
<dbReference type="PROSITE" id="PS50943">
    <property type="entry name" value="HTH_CROC1"/>
    <property type="match status" value="1"/>
</dbReference>
<evidence type="ECO:0000313" key="4">
    <source>
        <dbReference type="Proteomes" id="UP000249616"/>
    </source>
</evidence>
<keyword evidence="4" id="KW-1185">Reference proteome</keyword>
<dbReference type="InterPro" id="IPR041413">
    <property type="entry name" value="MLTR_LBD"/>
</dbReference>
<dbReference type="Gene3D" id="3.30.450.180">
    <property type="match status" value="1"/>
</dbReference>
<protein>
    <submittedName>
        <fullName evidence="3">XRE family transcriptional regulator</fullName>
    </submittedName>
</protein>
<keyword evidence="3" id="KW-0614">Plasmid</keyword>
<name>A0A2Z4JDG9_9ACTN</name>
<evidence type="ECO:0000259" key="2">
    <source>
        <dbReference type="PROSITE" id="PS50943"/>
    </source>
</evidence>
<dbReference type="InterPro" id="IPR010982">
    <property type="entry name" value="Lambda_DNA-bd_dom_sf"/>
</dbReference>
<evidence type="ECO:0000313" key="3">
    <source>
        <dbReference type="EMBL" id="AWW43027.1"/>
    </source>
</evidence>
<proteinExistence type="predicted"/>
<feature type="domain" description="HTH cro/C1-type" evidence="2">
    <location>
        <begin position="40"/>
        <end position="86"/>
    </location>
</feature>
<organism evidence="3 4">
    <name type="scientific">Streptomyces cadmiisoli</name>
    <dbReference type="NCBI Taxonomy" id="2184053"/>
    <lineage>
        <taxon>Bacteria</taxon>
        <taxon>Bacillati</taxon>
        <taxon>Actinomycetota</taxon>
        <taxon>Actinomycetes</taxon>
        <taxon>Kitasatosporales</taxon>
        <taxon>Streptomycetaceae</taxon>
        <taxon>Streptomyces</taxon>
        <taxon>Streptomyces aurantiacus group</taxon>
    </lineage>
</organism>
<dbReference type="PANTHER" id="PTHR35010:SF2">
    <property type="entry name" value="BLL4672 PROTEIN"/>
    <property type="match status" value="1"/>
</dbReference>
<evidence type="ECO:0000256" key="1">
    <source>
        <dbReference type="SAM" id="MobiDB-lite"/>
    </source>
</evidence>
<dbReference type="PANTHER" id="PTHR35010">
    <property type="entry name" value="BLL4672 PROTEIN-RELATED"/>
    <property type="match status" value="1"/>
</dbReference>
<dbReference type="RefSeq" id="WP_063797281.1">
    <property type="nucleotide sequence ID" value="NZ_CP030074.1"/>
</dbReference>
<dbReference type="KEGG" id="scad:DN051_41025"/>
<reference evidence="4" key="1">
    <citation type="submission" date="2018-06" db="EMBL/GenBank/DDBJ databases">
        <authorList>
            <person name="Li K."/>
        </authorList>
    </citation>
    <scope>NUCLEOTIDE SEQUENCE [LARGE SCALE GENOMIC DNA]</scope>
    <source>
        <strain evidence="4">ZFG47</strain>
        <plasmid evidence="4">unnamed1</plasmid>
    </source>
</reference>
<dbReference type="Pfam" id="PF17765">
    <property type="entry name" value="MLTR_LBD"/>
    <property type="match status" value="1"/>
</dbReference>
<dbReference type="GO" id="GO:0003677">
    <property type="term" value="F:DNA binding"/>
    <property type="evidence" value="ECO:0007669"/>
    <property type="project" value="InterPro"/>
</dbReference>
<dbReference type="SUPFAM" id="SSF47413">
    <property type="entry name" value="lambda repressor-like DNA-binding domains"/>
    <property type="match status" value="1"/>
</dbReference>
<dbReference type="Proteomes" id="UP000249616">
    <property type="component" value="Plasmid unnamed1"/>
</dbReference>
<gene>
    <name evidence="3" type="ORF">DN051_41025</name>
</gene>
<dbReference type="InterPro" id="IPR001387">
    <property type="entry name" value="Cro/C1-type_HTH"/>
</dbReference>
<dbReference type="Pfam" id="PF13560">
    <property type="entry name" value="HTH_31"/>
    <property type="match status" value="1"/>
</dbReference>
<feature type="compositionally biased region" description="Polar residues" evidence="1">
    <location>
        <begin position="284"/>
        <end position="314"/>
    </location>
</feature>
<dbReference type="CDD" id="cd00093">
    <property type="entry name" value="HTH_XRE"/>
    <property type="match status" value="1"/>
</dbReference>
<dbReference type="SMART" id="SM00530">
    <property type="entry name" value="HTH_XRE"/>
    <property type="match status" value="1"/>
</dbReference>
<accession>A0A2Z4JDG9</accession>